<organism evidence="2 3">
    <name type="scientific">Alienimonas chondri</name>
    <dbReference type="NCBI Taxonomy" id="2681879"/>
    <lineage>
        <taxon>Bacteria</taxon>
        <taxon>Pseudomonadati</taxon>
        <taxon>Planctomycetota</taxon>
        <taxon>Planctomycetia</taxon>
        <taxon>Planctomycetales</taxon>
        <taxon>Planctomycetaceae</taxon>
        <taxon>Alienimonas</taxon>
    </lineage>
</organism>
<evidence type="ECO:0000313" key="2">
    <source>
        <dbReference type="EMBL" id="NNJ25436.1"/>
    </source>
</evidence>
<reference evidence="2 3" key="1">
    <citation type="journal article" date="2020" name="Syst. Appl. Microbiol.">
        <title>Alienimonas chondri sp. nov., a novel planctomycete isolated from the biofilm of the red alga Chondrus crispus.</title>
        <authorList>
            <person name="Vitorino I."/>
            <person name="Albuquerque L."/>
            <person name="Wiegand S."/>
            <person name="Kallscheuer N."/>
            <person name="da Costa M.S."/>
            <person name="Lobo-da-Cunha A."/>
            <person name="Jogler C."/>
            <person name="Lage O.M."/>
        </authorList>
    </citation>
    <scope>NUCLEOTIDE SEQUENCE [LARGE SCALE GENOMIC DNA]</scope>
    <source>
        <strain evidence="2 3">LzC2</strain>
    </source>
</reference>
<feature type="transmembrane region" description="Helical" evidence="1">
    <location>
        <begin position="276"/>
        <end position="298"/>
    </location>
</feature>
<evidence type="ECO:0000256" key="1">
    <source>
        <dbReference type="SAM" id="Phobius"/>
    </source>
</evidence>
<evidence type="ECO:0008006" key="4">
    <source>
        <dbReference type="Google" id="ProtNLM"/>
    </source>
</evidence>
<name>A0ABX1VBW1_9PLAN</name>
<dbReference type="EMBL" id="WTPX01000036">
    <property type="protein sequence ID" value="NNJ25436.1"/>
    <property type="molecule type" value="Genomic_DNA"/>
</dbReference>
<keyword evidence="3" id="KW-1185">Reference proteome</keyword>
<feature type="transmembrane region" description="Helical" evidence="1">
    <location>
        <begin position="130"/>
        <end position="152"/>
    </location>
</feature>
<keyword evidence="1" id="KW-0812">Transmembrane</keyword>
<comment type="caution">
    <text evidence="2">The sequence shown here is derived from an EMBL/GenBank/DDBJ whole genome shotgun (WGS) entry which is preliminary data.</text>
</comment>
<keyword evidence="1" id="KW-1133">Transmembrane helix</keyword>
<dbReference type="Proteomes" id="UP000609651">
    <property type="component" value="Unassembled WGS sequence"/>
</dbReference>
<evidence type="ECO:0000313" key="3">
    <source>
        <dbReference type="Proteomes" id="UP000609651"/>
    </source>
</evidence>
<dbReference type="RefSeq" id="WP_171185438.1">
    <property type="nucleotide sequence ID" value="NZ_WTPX01000036.1"/>
</dbReference>
<proteinExistence type="predicted"/>
<feature type="transmembrane region" description="Helical" evidence="1">
    <location>
        <begin position="12"/>
        <end position="36"/>
    </location>
</feature>
<gene>
    <name evidence="2" type="ORF">LzC2_15060</name>
</gene>
<sequence length="307" mass="33124">MVAPLRTLLRAGGALSVLSLPAIVVLATLGAGFAAAPEIRFLHDDPLRLMSTGFDSDEHRTPVTVAVRRTFPEPLHRHSIWVRRTVPVEPSASDAGEGWGPAPWFAAYQSWEEARRLPDGTTEGPTRTTLATASVGGLLIWVAGLTALWLPWAWRTGRFARLEAPSFGRRAALGRALRPWVGGLAGLGALCLAGGPPEPRGDDRTVMAEVRRDDHVSLHPRALWVAWETEAPPHGGGAARTPFGGRDWGVTVERTATLWGFAGRSGRDQAIGRRRWTAAISLTWLAAAAGLWSAVSLWRSRRAGPDT</sequence>
<accession>A0ABX1VBW1</accession>
<protein>
    <recommendedName>
        <fullName evidence="4">DUF3592 domain-containing protein</fullName>
    </recommendedName>
</protein>
<keyword evidence="1" id="KW-0472">Membrane</keyword>